<organism evidence="1 2">
    <name type="scientific">Mycena metata</name>
    <dbReference type="NCBI Taxonomy" id="1033252"/>
    <lineage>
        <taxon>Eukaryota</taxon>
        <taxon>Fungi</taxon>
        <taxon>Dikarya</taxon>
        <taxon>Basidiomycota</taxon>
        <taxon>Agaricomycotina</taxon>
        <taxon>Agaricomycetes</taxon>
        <taxon>Agaricomycetidae</taxon>
        <taxon>Agaricales</taxon>
        <taxon>Marasmiineae</taxon>
        <taxon>Mycenaceae</taxon>
        <taxon>Mycena</taxon>
    </lineage>
</organism>
<protein>
    <submittedName>
        <fullName evidence="1">Uncharacterized protein</fullName>
    </submittedName>
</protein>
<dbReference type="AlphaFoldDB" id="A0AAD7MXT8"/>
<accession>A0AAD7MXT8</accession>
<sequence length="227" mass="26228">MLSPQRQLRQLDISLIHDHRYEFHPSPTFILPPAAHLLLTTLRINPVDSLGSTMKMTNELSPNSFHQVVHTFPNLTHLDVPINKPMAEYCQALMPLTKLEYLRLRQYRTRRMGPPNWPATLIFPPTEYNQQFDLILPSLRRLVVIEVSVSADIYPASDELWDSGRDLESDSEWEWNSESDFEQVWSSPEMKVDYSFSVMRRSSSAYVVLQNAQVTDSYSKQIDSADG</sequence>
<evidence type="ECO:0000313" key="2">
    <source>
        <dbReference type="Proteomes" id="UP001215598"/>
    </source>
</evidence>
<keyword evidence="2" id="KW-1185">Reference proteome</keyword>
<name>A0AAD7MXT8_9AGAR</name>
<gene>
    <name evidence="1" type="ORF">B0H16DRAFT_1573138</name>
</gene>
<dbReference type="EMBL" id="JARKIB010000119">
    <property type="protein sequence ID" value="KAJ7736928.1"/>
    <property type="molecule type" value="Genomic_DNA"/>
</dbReference>
<dbReference type="Proteomes" id="UP001215598">
    <property type="component" value="Unassembled WGS sequence"/>
</dbReference>
<reference evidence="1" key="1">
    <citation type="submission" date="2023-03" db="EMBL/GenBank/DDBJ databases">
        <title>Massive genome expansion in bonnet fungi (Mycena s.s.) driven by repeated elements and novel gene families across ecological guilds.</title>
        <authorList>
            <consortium name="Lawrence Berkeley National Laboratory"/>
            <person name="Harder C.B."/>
            <person name="Miyauchi S."/>
            <person name="Viragh M."/>
            <person name="Kuo A."/>
            <person name="Thoen E."/>
            <person name="Andreopoulos B."/>
            <person name="Lu D."/>
            <person name="Skrede I."/>
            <person name="Drula E."/>
            <person name="Henrissat B."/>
            <person name="Morin E."/>
            <person name="Kohler A."/>
            <person name="Barry K."/>
            <person name="LaButti K."/>
            <person name="Morin E."/>
            <person name="Salamov A."/>
            <person name="Lipzen A."/>
            <person name="Mereny Z."/>
            <person name="Hegedus B."/>
            <person name="Baldrian P."/>
            <person name="Stursova M."/>
            <person name="Weitz H."/>
            <person name="Taylor A."/>
            <person name="Grigoriev I.V."/>
            <person name="Nagy L.G."/>
            <person name="Martin F."/>
            <person name="Kauserud H."/>
        </authorList>
    </citation>
    <scope>NUCLEOTIDE SEQUENCE</scope>
    <source>
        <strain evidence="1">CBHHK182m</strain>
    </source>
</reference>
<evidence type="ECO:0000313" key="1">
    <source>
        <dbReference type="EMBL" id="KAJ7736928.1"/>
    </source>
</evidence>
<proteinExistence type="predicted"/>
<comment type="caution">
    <text evidence="1">The sequence shown here is derived from an EMBL/GenBank/DDBJ whole genome shotgun (WGS) entry which is preliminary data.</text>
</comment>